<dbReference type="GO" id="GO:0000981">
    <property type="term" value="F:DNA-binding transcription factor activity, RNA polymerase II-specific"/>
    <property type="evidence" value="ECO:0007669"/>
    <property type="project" value="InterPro"/>
</dbReference>
<proteinExistence type="predicted"/>
<dbReference type="InterPro" id="IPR036864">
    <property type="entry name" value="Zn2-C6_fun-type_DNA-bd_sf"/>
</dbReference>
<evidence type="ECO:0000256" key="5">
    <source>
        <dbReference type="SAM" id="MobiDB-lite"/>
    </source>
</evidence>
<dbReference type="GO" id="GO:0008270">
    <property type="term" value="F:zinc ion binding"/>
    <property type="evidence" value="ECO:0007669"/>
    <property type="project" value="InterPro"/>
</dbReference>
<feature type="compositionally biased region" description="Polar residues" evidence="5">
    <location>
        <begin position="463"/>
        <end position="475"/>
    </location>
</feature>
<evidence type="ECO:0000256" key="3">
    <source>
        <dbReference type="ARBA" id="ARBA00023163"/>
    </source>
</evidence>
<keyword evidence="3" id="KW-0804">Transcription</keyword>
<organism evidence="7 8">
    <name type="scientific">Rhypophila decipiens</name>
    <dbReference type="NCBI Taxonomy" id="261697"/>
    <lineage>
        <taxon>Eukaryota</taxon>
        <taxon>Fungi</taxon>
        <taxon>Dikarya</taxon>
        <taxon>Ascomycota</taxon>
        <taxon>Pezizomycotina</taxon>
        <taxon>Sordariomycetes</taxon>
        <taxon>Sordariomycetidae</taxon>
        <taxon>Sordariales</taxon>
        <taxon>Naviculisporaceae</taxon>
        <taxon>Rhypophila</taxon>
    </lineage>
</organism>
<reference evidence="7" key="1">
    <citation type="journal article" date="2023" name="Mol. Phylogenet. Evol.">
        <title>Genome-scale phylogeny and comparative genomics of the fungal order Sordariales.</title>
        <authorList>
            <person name="Hensen N."/>
            <person name="Bonometti L."/>
            <person name="Westerberg I."/>
            <person name="Brannstrom I.O."/>
            <person name="Guillou S."/>
            <person name="Cros-Aarteil S."/>
            <person name="Calhoun S."/>
            <person name="Haridas S."/>
            <person name="Kuo A."/>
            <person name="Mondo S."/>
            <person name="Pangilinan J."/>
            <person name="Riley R."/>
            <person name="LaButti K."/>
            <person name="Andreopoulos B."/>
            <person name="Lipzen A."/>
            <person name="Chen C."/>
            <person name="Yan M."/>
            <person name="Daum C."/>
            <person name="Ng V."/>
            <person name="Clum A."/>
            <person name="Steindorff A."/>
            <person name="Ohm R.A."/>
            <person name="Martin F."/>
            <person name="Silar P."/>
            <person name="Natvig D.O."/>
            <person name="Lalanne C."/>
            <person name="Gautier V."/>
            <person name="Ament-Velasquez S.L."/>
            <person name="Kruys A."/>
            <person name="Hutchinson M.I."/>
            <person name="Powell A.J."/>
            <person name="Barry K."/>
            <person name="Miller A.N."/>
            <person name="Grigoriev I.V."/>
            <person name="Debuchy R."/>
            <person name="Gladieux P."/>
            <person name="Hiltunen Thoren M."/>
            <person name="Johannesson H."/>
        </authorList>
    </citation>
    <scope>NUCLEOTIDE SEQUENCE</scope>
    <source>
        <strain evidence="7">PSN293</strain>
    </source>
</reference>
<comment type="caution">
    <text evidence="7">The sequence shown here is derived from an EMBL/GenBank/DDBJ whole genome shotgun (WGS) entry which is preliminary data.</text>
</comment>
<keyword evidence="4" id="KW-0539">Nucleus</keyword>
<dbReference type="Gene3D" id="4.10.240.10">
    <property type="entry name" value="Zn(2)-C6 fungal-type DNA-binding domain"/>
    <property type="match status" value="1"/>
</dbReference>
<dbReference type="Proteomes" id="UP001301769">
    <property type="component" value="Unassembled WGS sequence"/>
</dbReference>
<dbReference type="GO" id="GO:0003677">
    <property type="term" value="F:DNA binding"/>
    <property type="evidence" value="ECO:0007669"/>
    <property type="project" value="UniProtKB-KW"/>
</dbReference>
<feature type="domain" description="Zn(2)-C6 fungal-type" evidence="6">
    <location>
        <begin position="18"/>
        <end position="48"/>
    </location>
</feature>
<dbReference type="PANTHER" id="PTHR31069">
    <property type="entry name" value="OLEATE-ACTIVATED TRANSCRIPTION FACTOR 1-RELATED"/>
    <property type="match status" value="1"/>
</dbReference>
<dbReference type="PANTHER" id="PTHR31069:SF31">
    <property type="entry name" value="MONODICTYPHENONE CLUSTER TRANSCRIPTION FACTOR-RELATED"/>
    <property type="match status" value="1"/>
</dbReference>
<dbReference type="SMART" id="SM00066">
    <property type="entry name" value="GAL4"/>
    <property type="match status" value="1"/>
</dbReference>
<feature type="region of interest" description="Disordered" evidence="5">
    <location>
        <begin position="461"/>
        <end position="483"/>
    </location>
</feature>
<protein>
    <recommendedName>
        <fullName evidence="6">Zn(2)-C6 fungal-type domain-containing protein</fullName>
    </recommendedName>
</protein>
<evidence type="ECO:0000313" key="8">
    <source>
        <dbReference type="Proteomes" id="UP001301769"/>
    </source>
</evidence>
<evidence type="ECO:0000256" key="4">
    <source>
        <dbReference type="ARBA" id="ARBA00023242"/>
    </source>
</evidence>
<reference evidence="7" key="2">
    <citation type="submission" date="2023-05" db="EMBL/GenBank/DDBJ databases">
        <authorList>
            <consortium name="Lawrence Berkeley National Laboratory"/>
            <person name="Steindorff A."/>
            <person name="Hensen N."/>
            <person name="Bonometti L."/>
            <person name="Westerberg I."/>
            <person name="Brannstrom I.O."/>
            <person name="Guillou S."/>
            <person name="Cros-Aarteil S."/>
            <person name="Calhoun S."/>
            <person name="Haridas S."/>
            <person name="Kuo A."/>
            <person name="Mondo S."/>
            <person name="Pangilinan J."/>
            <person name="Riley R."/>
            <person name="Labutti K."/>
            <person name="Andreopoulos B."/>
            <person name="Lipzen A."/>
            <person name="Chen C."/>
            <person name="Yanf M."/>
            <person name="Daum C."/>
            <person name="Ng V."/>
            <person name="Clum A."/>
            <person name="Ohm R."/>
            <person name="Martin F."/>
            <person name="Silar P."/>
            <person name="Natvig D."/>
            <person name="Lalanne C."/>
            <person name="Gautier V."/>
            <person name="Ament-Velasquez S.L."/>
            <person name="Kruys A."/>
            <person name="Hutchinson M.I."/>
            <person name="Powell A.J."/>
            <person name="Barry K."/>
            <person name="Miller A.N."/>
            <person name="Grigoriev I.V."/>
            <person name="Debuchy R."/>
            <person name="Gladieux P."/>
            <person name="Thoren M.H."/>
            <person name="Johannesson H."/>
        </authorList>
    </citation>
    <scope>NUCLEOTIDE SEQUENCE</scope>
    <source>
        <strain evidence="7">PSN293</strain>
    </source>
</reference>
<keyword evidence="8" id="KW-1185">Reference proteome</keyword>
<dbReference type="AlphaFoldDB" id="A0AAN7B692"/>
<dbReference type="CDD" id="cd00067">
    <property type="entry name" value="GAL4"/>
    <property type="match status" value="1"/>
</dbReference>
<keyword evidence="2" id="KW-0238">DNA-binding</keyword>
<gene>
    <name evidence="7" type="ORF">QBC37DRAFT_193230</name>
</gene>
<keyword evidence="1" id="KW-0805">Transcription regulation</keyword>
<dbReference type="PRINTS" id="PR00755">
    <property type="entry name" value="AFLATOXINBRP"/>
</dbReference>
<dbReference type="Pfam" id="PF00172">
    <property type="entry name" value="Zn_clus"/>
    <property type="match status" value="1"/>
</dbReference>
<sequence length="519" mass="56081">MPANTNTAAGSRVKYRSSCDRCQDNKVKCGQEKPECDRCVKKRLVCVYSPIRTMGRPRKAQPGTGTPATTDSNASPRVANPSAQKESSPVEHAPTVATAIITPPQEHYSPDVMQGVEEDHHRISPLSHNIPDPAHDTGSIDPELNIVTPINLDTPLSSNLNYPSSSTGTRTASGGSTNGDASSTTGITAPSITSGPSPPSSCYTSILTRSLKLEQILHSAAGDPIGLEAALEAESDFRALKTQLFNCPGGGHHGENPPKHVTAITGTSFILAPQHSVANSPPCLAALMESRLCLTTLIMYAERVAEVLKDAIADFQPFPGLDSCSTRCSYFGVQNYRVLRAMDFHALRVDGFFLDRGSERVNRLWDLRSVREQLNLASRGGADGETAKSEFEVVTAPERRDSPPAQPTAAEQDDGERGNGYENSNFGSMTPAEGRALRRIFRLRMQKFRGALVDIQRFVSPPSAGSQKQKQTGTVAGQEEEENHDLQMVKQSLAFVEPMVDNLVRRVEVMQQVMAGTLG</sequence>
<evidence type="ECO:0000256" key="2">
    <source>
        <dbReference type="ARBA" id="ARBA00023125"/>
    </source>
</evidence>
<evidence type="ECO:0000313" key="7">
    <source>
        <dbReference type="EMBL" id="KAK4212438.1"/>
    </source>
</evidence>
<feature type="region of interest" description="Disordered" evidence="5">
    <location>
        <begin position="378"/>
        <end position="430"/>
    </location>
</feature>
<accession>A0AAN7B692</accession>
<feature type="region of interest" description="Disordered" evidence="5">
    <location>
        <begin position="157"/>
        <end position="200"/>
    </location>
</feature>
<dbReference type="InterPro" id="IPR050675">
    <property type="entry name" value="OAF3"/>
</dbReference>
<evidence type="ECO:0000256" key="1">
    <source>
        <dbReference type="ARBA" id="ARBA00023015"/>
    </source>
</evidence>
<name>A0AAN7B692_9PEZI</name>
<evidence type="ECO:0000259" key="6">
    <source>
        <dbReference type="PROSITE" id="PS50048"/>
    </source>
</evidence>
<feature type="region of interest" description="Disordered" evidence="5">
    <location>
        <begin position="54"/>
        <end position="92"/>
    </location>
</feature>
<dbReference type="PROSITE" id="PS50048">
    <property type="entry name" value="ZN2_CY6_FUNGAL_2"/>
    <property type="match status" value="1"/>
</dbReference>
<feature type="compositionally biased region" description="Polar residues" evidence="5">
    <location>
        <begin position="63"/>
        <end position="87"/>
    </location>
</feature>
<dbReference type="InterPro" id="IPR001138">
    <property type="entry name" value="Zn2Cys6_DnaBD"/>
</dbReference>
<feature type="compositionally biased region" description="Basic and acidic residues" evidence="5">
    <location>
        <begin position="385"/>
        <end position="402"/>
    </location>
</feature>
<feature type="compositionally biased region" description="Low complexity" evidence="5">
    <location>
        <begin position="157"/>
        <end position="179"/>
    </location>
</feature>
<dbReference type="EMBL" id="MU858127">
    <property type="protein sequence ID" value="KAK4212438.1"/>
    <property type="molecule type" value="Genomic_DNA"/>
</dbReference>
<dbReference type="SUPFAM" id="SSF57701">
    <property type="entry name" value="Zn2/Cys6 DNA-binding domain"/>
    <property type="match status" value="1"/>
</dbReference>